<keyword evidence="5 7" id="KW-1133">Transmembrane helix</keyword>
<dbReference type="GO" id="GO:0005886">
    <property type="term" value="C:plasma membrane"/>
    <property type="evidence" value="ECO:0007669"/>
    <property type="project" value="UniProtKB-SubCell"/>
</dbReference>
<dbReference type="AlphaFoldDB" id="A0AAJ1WZ68"/>
<feature type="transmembrane region" description="Helical" evidence="7">
    <location>
        <begin position="56"/>
        <end position="74"/>
    </location>
</feature>
<dbReference type="EMBL" id="JAUSWL010000011">
    <property type="protein sequence ID" value="MDQ0546060.1"/>
    <property type="molecule type" value="Genomic_DNA"/>
</dbReference>
<organism evidence="8 9">
    <name type="scientific">Methylobacterium brachiatum</name>
    <dbReference type="NCBI Taxonomy" id="269660"/>
    <lineage>
        <taxon>Bacteria</taxon>
        <taxon>Pseudomonadati</taxon>
        <taxon>Pseudomonadota</taxon>
        <taxon>Alphaproteobacteria</taxon>
        <taxon>Hyphomicrobiales</taxon>
        <taxon>Methylobacteriaceae</taxon>
        <taxon>Methylobacterium</taxon>
    </lineage>
</organism>
<evidence type="ECO:0000256" key="4">
    <source>
        <dbReference type="ARBA" id="ARBA00022692"/>
    </source>
</evidence>
<dbReference type="InterPro" id="IPR006726">
    <property type="entry name" value="PHBA_efflux_AaeB/fusaric-R"/>
</dbReference>
<dbReference type="PANTHER" id="PTHR30509">
    <property type="entry name" value="P-HYDROXYBENZOIC ACID EFFLUX PUMP SUBUNIT-RELATED"/>
    <property type="match status" value="1"/>
</dbReference>
<evidence type="ECO:0000256" key="6">
    <source>
        <dbReference type="ARBA" id="ARBA00023136"/>
    </source>
</evidence>
<evidence type="ECO:0000256" key="2">
    <source>
        <dbReference type="ARBA" id="ARBA00022448"/>
    </source>
</evidence>
<dbReference type="Proteomes" id="UP001223420">
    <property type="component" value="Unassembled WGS sequence"/>
</dbReference>
<evidence type="ECO:0000313" key="9">
    <source>
        <dbReference type="Proteomes" id="UP001223420"/>
    </source>
</evidence>
<feature type="transmembrane region" description="Helical" evidence="7">
    <location>
        <begin position="362"/>
        <end position="383"/>
    </location>
</feature>
<dbReference type="Pfam" id="PF04632">
    <property type="entry name" value="FUSC"/>
    <property type="match status" value="1"/>
</dbReference>
<evidence type="ECO:0000256" key="7">
    <source>
        <dbReference type="SAM" id="Phobius"/>
    </source>
</evidence>
<gene>
    <name evidence="8" type="ORF">QO001_005008</name>
</gene>
<feature type="transmembrane region" description="Helical" evidence="7">
    <location>
        <begin position="413"/>
        <end position="435"/>
    </location>
</feature>
<keyword evidence="6 7" id="KW-0472">Membrane</keyword>
<evidence type="ECO:0000256" key="3">
    <source>
        <dbReference type="ARBA" id="ARBA00022475"/>
    </source>
</evidence>
<keyword evidence="4 7" id="KW-0812">Transmembrane</keyword>
<comment type="caution">
    <text evidence="8">The sequence shown here is derived from an EMBL/GenBank/DDBJ whole genome shotgun (WGS) entry which is preliminary data.</text>
</comment>
<dbReference type="GO" id="GO:0022857">
    <property type="term" value="F:transmembrane transporter activity"/>
    <property type="evidence" value="ECO:0007669"/>
    <property type="project" value="InterPro"/>
</dbReference>
<evidence type="ECO:0000256" key="1">
    <source>
        <dbReference type="ARBA" id="ARBA00004651"/>
    </source>
</evidence>
<comment type="subcellular location">
    <subcellularLocation>
        <location evidence="1">Cell membrane</location>
        <topology evidence="1">Multi-pass membrane protein</topology>
    </subcellularLocation>
</comment>
<feature type="transmembrane region" description="Helical" evidence="7">
    <location>
        <begin position="80"/>
        <end position="101"/>
    </location>
</feature>
<accession>A0AAJ1WZ68</accession>
<dbReference type="RefSeq" id="WP_230367515.1">
    <property type="nucleotide sequence ID" value="NZ_JAJALK010000012.1"/>
</dbReference>
<evidence type="ECO:0000313" key="8">
    <source>
        <dbReference type="EMBL" id="MDQ0546060.1"/>
    </source>
</evidence>
<keyword evidence="2" id="KW-0813">Transport</keyword>
<proteinExistence type="predicted"/>
<evidence type="ECO:0000256" key="5">
    <source>
        <dbReference type="ARBA" id="ARBA00022989"/>
    </source>
</evidence>
<feature type="transmembrane region" description="Helical" evidence="7">
    <location>
        <begin position="9"/>
        <end position="29"/>
    </location>
</feature>
<reference evidence="8" key="1">
    <citation type="submission" date="2023-07" db="EMBL/GenBank/DDBJ databases">
        <title>Genomic Encyclopedia of Type Strains, Phase IV (KMG-IV): sequencing the most valuable type-strain genomes for metagenomic binning, comparative biology and taxonomic classification.</title>
        <authorList>
            <person name="Goeker M."/>
        </authorList>
    </citation>
    <scope>NUCLEOTIDE SEQUENCE</scope>
    <source>
        <strain evidence="8">DSM 19569</strain>
    </source>
</reference>
<name>A0AAJ1WZ68_9HYPH</name>
<dbReference type="PANTHER" id="PTHR30509:SF9">
    <property type="entry name" value="MULTIDRUG RESISTANCE PROTEIN MDTO"/>
    <property type="match status" value="1"/>
</dbReference>
<keyword evidence="3" id="KW-1003">Cell membrane</keyword>
<protein>
    <submittedName>
        <fullName evidence="8">Membrane protein YccC</fullName>
    </submittedName>
</protein>
<feature type="transmembrane region" description="Helical" evidence="7">
    <location>
        <begin position="441"/>
        <end position="460"/>
    </location>
</feature>
<sequence>MTLPGWRDWAFALKTCAAALLALFLALWIDLPRPYWAVGTVYITSQVLSGATRSKAIYRVCGTVLGAAMTVVLVPNLVNAPILLSLAIALWVALCLYVAILDRTPASYLPMLAGYTAALIGFPAVDDPGTIFDTAVARAEEISLGILCAGLAATLVLPQSAAPVIAGRLDLWLAEAREWTLAALNGARAPQAGDDSRARRLRLASDAIALDGLGLALRNEASGAERAAAAFAPLRQHMLMVLPIVAALADRVRALDRAGALPARVRALLSDIALWLAGEGDCAAEAARLRERVDAVEPSLGRAPDWNTLLLASLTARLRDVIDLRLDLRALRGHLIAGTKPTPLAFTYTAQVHRVRHRDHGLAALSAFGAFASILVCCAVWIGTGWPDGSAAPMMAAVTCCLFAALDDPAQPILGFANSAIVGALVAGFYLFAVLPVVTTYEMLALALAPPLILCGLMMTQPRTMPMGMGAAVNGATLIALQNGYTGEFAPFANSVLASVAGMWIAAVVIRLVRSLGAGRIARRLLRINRRSLATAAEGGGAGHGLELAALMLDRVGLIAPRLAAIPADDAAAAGDLLADVRVGINLVEVRRVRRRLAGAARRGIDEVLALVARQTRSRSAVPGPDLLSALDAGLDAVAAAADSPERRAALIGLTGLRRGLFPDAPAYRAPAPQEIAA</sequence>
<feature type="transmembrane region" description="Helical" evidence="7">
    <location>
        <begin position="491"/>
        <end position="513"/>
    </location>
</feature>